<evidence type="ECO:0000313" key="2">
    <source>
        <dbReference type="EMBL" id="SVD45537.1"/>
    </source>
</evidence>
<organism evidence="2">
    <name type="scientific">marine metagenome</name>
    <dbReference type="NCBI Taxonomy" id="408172"/>
    <lineage>
        <taxon>unclassified sequences</taxon>
        <taxon>metagenomes</taxon>
        <taxon>ecological metagenomes</taxon>
    </lineage>
</organism>
<dbReference type="AlphaFoldDB" id="A0A382VGE1"/>
<protein>
    <submittedName>
        <fullName evidence="2">Uncharacterized protein</fullName>
    </submittedName>
</protein>
<evidence type="ECO:0000256" key="1">
    <source>
        <dbReference type="SAM" id="MobiDB-lite"/>
    </source>
</evidence>
<name>A0A382VGE1_9ZZZZ</name>
<feature type="non-terminal residue" evidence="2">
    <location>
        <position position="1"/>
    </location>
</feature>
<feature type="region of interest" description="Disordered" evidence="1">
    <location>
        <begin position="1"/>
        <end position="27"/>
    </location>
</feature>
<dbReference type="EMBL" id="UINC01151750">
    <property type="protein sequence ID" value="SVD45537.1"/>
    <property type="molecule type" value="Genomic_DNA"/>
</dbReference>
<reference evidence="2" key="1">
    <citation type="submission" date="2018-05" db="EMBL/GenBank/DDBJ databases">
        <authorList>
            <person name="Lanie J.A."/>
            <person name="Ng W.-L."/>
            <person name="Kazmierczak K.M."/>
            <person name="Andrzejewski T.M."/>
            <person name="Davidsen T.M."/>
            <person name="Wayne K.J."/>
            <person name="Tettelin H."/>
            <person name="Glass J.I."/>
            <person name="Rusch D."/>
            <person name="Podicherti R."/>
            <person name="Tsui H.-C.T."/>
            <person name="Winkler M.E."/>
        </authorList>
    </citation>
    <scope>NUCLEOTIDE SEQUENCE</scope>
</reference>
<sequence>SNGETLRSFSSLTSKGNQRSPARGPRLSTKAGFHQFVWDMRCEGARPVPGDVLTEGILAGPLVPPGHYQVQLSSSVQTLSESLYIAKDPRSNATQEDLESQYSLLVSIREKISATHDAVNRIRSIKTQLQEWVSKARSDDRVSGAISEAASQLNDKLSVIEEELIQTQANAPEDRVNLPTRLNAKLTGLVSAVASAADAPPPQQCKEVFDLLSSQSDHELRALKRIEEDDLAAFNNLIQELELPGILPTATT</sequence>
<accession>A0A382VGE1</accession>
<proteinExistence type="predicted"/>
<feature type="compositionally biased region" description="Polar residues" evidence="1">
    <location>
        <begin position="1"/>
        <end position="20"/>
    </location>
</feature>
<gene>
    <name evidence="2" type="ORF">METZ01_LOCUS398391</name>
</gene>